<accession>A0A3D9KZW6</accession>
<dbReference type="AlphaFoldDB" id="A0A3D9KZW6"/>
<evidence type="ECO:0000313" key="1">
    <source>
        <dbReference type="EMBL" id="RED93823.1"/>
    </source>
</evidence>
<reference evidence="1 2" key="1">
    <citation type="submission" date="2018-07" db="EMBL/GenBank/DDBJ databases">
        <title>Genomic Encyclopedia of Type Strains, Phase IV (KMG-IV): sequencing the most valuable type-strain genomes for metagenomic binning, comparative biology and taxonomic classification.</title>
        <authorList>
            <person name="Goeker M."/>
        </authorList>
    </citation>
    <scope>NUCLEOTIDE SEQUENCE [LARGE SCALE GENOMIC DNA]</scope>
    <source>
        <strain evidence="1 2">DSM 4134</strain>
    </source>
</reference>
<keyword evidence="2" id="KW-1185">Reference proteome</keyword>
<evidence type="ECO:0000313" key="2">
    <source>
        <dbReference type="Proteomes" id="UP000256779"/>
    </source>
</evidence>
<sequence length="140" mass="16583">MKYTLILVFSCFLLNKECFSQKCERLDRVFVELNSLDTTLVVNCLNNIETRIFLADSSEIFMRKSGLELIENDEYYLIHFKSVEQLRKKAIEIRKCEVQQSNNSVFLDPSINSIFKNIYMVARSKECIYRFRVVWVDGIE</sequence>
<organism evidence="1 2">
    <name type="scientific">Marinoscillum furvescens DSM 4134</name>
    <dbReference type="NCBI Taxonomy" id="1122208"/>
    <lineage>
        <taxon>Bacteria</taxon>
        <taxon>Pseudomonadati</taxon>
        <taxon>Bacteroidota</taxon>
        <taxon>Cytophagia</taxon>
        <taxon>Cytophagales</taxon>
        <taxon>Reichenbachiellaceae</taxon>
        <taxon>Marinoscillum</taxon>
    </lineage>
</organism>
<dbReference type="EMBL" id="QREG01000023">
    <property type="protein sequence ID" value="RED93823.1"/>
    <property type="molecule type" value="Genomic_DNA"/>
</dbReference>
<comment type="caution">
    <text evidence="1">The sequence shown here is derived from an EMBL/GenBank/DDBJ whole genome shotgun (WGS) entry which is preliminary data.</text>
</comment>
<proteinExistence type="predicted"/>
<protein>
    <submittedName>
        <fullName evidence="1">Uncharacterized protein</fullName>
    </submittedName>
</protein>
<name>A0A3D9KZW6_MARFU</name>
<dbReference type="Proteomes" id="UP000256779">
    <property type="component" value="Unassembled WGS sequence"/>
</dbReference>
<gene>
    <name evidence="1" type="ORF">C7460_1231</name>
</gene>